<dbReference type="Proteomes" id="UP001055868">
    <property type="component" value="Chromosome"/>
</dbReference>
<evidence type="ECO:0000313" key="3">
    <source>
        <dbReference type="EMBL" id="UQN28653.1"/>
    </source>
</evidence>
<keyword evidence="2" id="KW-0812">Transmembrane</keyword>
<sequence length="88" mass="9560">MRGDMRRASGGITAVIIIVTLVLAYNAHWAANVKVTVTAVGLLIALVVRDRLVVREYRVDHGLDTRTGEPEVLGYDNEERADDGRGAA</sequence>
<reference evidence="3" key="1">
    <citation type="submission" date="2022-05" db="EMBL/GenBank/DDBJ databases">
        <title>Genomic analysis of Brachybacterium sp. CBA3104.</title>
        <authorList>
            <person name="Roh S.W."/>
            <person name="Kim Y.B."/>
            <person name="Kim Y."/>
        </authorList>
    </citation>
    <scope>NUCLEOTIDE SEQUENCE</scope>
    <source>
        <strain evidence="3">CBA3104</strain>
    </source>
</reference>
<evidence type="ECO:0000313" key="4">
    <source>
        <dbReference type="Proteomes" id="UP001055868"/>
    </source>
</evidence>
<dbReference type="RefSeq" id="WP_249477781.1">
    <property type="nucleotide sequence ID" value="NZ_CP097218.1"/>
</dbReference>
<accession>A0ABY4N253</accession>
<evidence type="ECO:0000256" key="1">
    <source>
        <dbReference type="SAM" id="MobiDB-lite"/>
    </source>
</evidence>
<feature type="region of interest" description="Disordered" evidence="1">
    <location>
        <begin position="64"/>
        <end position="88"/>
    </location>
</feature>
<proteinExistence type="predicted"/>
<dbReference type="EMBL" id="CP097218">
    <property type="protein sequence ID" value="UQN28653.1"/>
    <property type="molecule type" value="Genomic_DNA"/>
</dbReference>
<evidence type="ECO:0000256" key="2">
    <source>
        <dbReference type="SAM" id="Phobius"/>
    </source>
</evidence>
<feature type="transmembrane region" description="Helical" evidence="2">
    <location>
        <begin position="7"/>
        <end position="25"/>
    </location>
</feature>
<protein>
    <submittedName>
        <fullName evidence="3">Uncharacterized protein</fullName>
    </submittedName>
</protein>
<keyword evidence="2" id="KW-1133">Transmembrane helix</keyword>
<keyword evidence="4" id="KW-1185">Reference proteome</keyword>
<feature type="transmembrane region" description="Helical" evidence="2">
    <location>
        <begin position="31"/>
        <end position="48"/>
    </location>
</feature>
<organism evidence="3 4">
    <name type="scientific">Brachybacterium kimchii</name>
    <dbReference type="NCBI Taxonomy" id="2942909"/>
    <lineage>
        <taxon>Bacteria</taxon>
        <taxon>Bacillati</taxon>
        <taxon>Actinomycetota</taxon>
        <taxon>Actinomycetes</taxon>
        <taxon>Micrococcales</taxon>
        <taxon>Dermabacteraceae</taxon>
        <taxon>Brachybacterium</taxon>
    </lineage>
</organism>
<name>A0ABY4N253_9MICO</name>
<keyword evidence="2" id="KW-0472">Membrane</keyword>
<gene>
    <name evidence="3" type="ORF">M4486_13580</name>
</gene>